<dbReference type="InterPro" id="IPR020845">
    <property type="entry name" value="AMP-binding_CS"/>
</dbReference>
<evidence type="ECO:0000256" key="3">
    <source>
        <dbReference type="ARBA" id="ARBA00022598"/>
    </source>
</evidence>
<dbReference type="PROSITE" id="PS52004">
    <property type="entry name" value="KS3_2"/>
    <property type="match status" value="1"/>
</dbReference>
<keyword evidence="4" id="KW-0489">Methyltransferase</keyword>
<dbReference type="InterPro" id="IPR042099">
    <property type="entry name" value="ANL_N_sf"/>
</dbReference>
<protein>
    <recommendedName>
        <fullName evidence="16">Carrier domain-containing protein</fullName>
    </recommendedName>
</protein>
<dbReference type="InterPro" id="IPR001227">
    <property type="entry name" value="Ac_transferase_dom_sf"/>
</dbReference>
<dbReference type="InterPro" id="IPR006162">
    <property type="entry name" value="Ppantetheine_attach_site"/>
</dbReference>
<dbReference type="InterPro" id="IPR013120">
    <property type="entry name" value="FAR_NAD-bd"/>
</dbReference>
<dbReference type="Pfam" id="PF08659">
    <property type="entry name" value="KR"/>
    <property type="match status" value="1"/>
</dbReference>
<keyword evidence="7" id="KW-0511">Multifunctional enzyme</keyword>
<dbReference type="InterPro" id="IPR020841">
    <property type="entry name" value="PKS_Beta-ketoAc_synthase_dom"/>
</dbReference>
<dbReference type="InterPro" id="IPR057326">
    <property type="entry name" value="KR_dom"/>
</dbReference>
<feature type="compositionally biased region" description="Low complexity" evidence="10">
    <location>
        <begin position="2401"/>
        <end position="2419"/>
    </location>
</feature>
<feature type="active site" description="Proton donor; for dehydratase activity" evidence="9">
    <location>
        <position position="1156"/>
    </location>
</feature>
<feature type="region of interest" description="Disordered" evidence="10">
    <location>
        <begin position="2352"/>
        <end position="2423"/>
    </location>
</feature>
<dbReference type="InterPro" id="IPR049551">
    <property type="entry name" value="PKS_DH_C"/>
</dbReference>
<dbReference type="InterPro" id="IPR049552">
    <property type="entry name" value="PKS_DH_N"/>
</dbReference>
<dbReference type="Gene3D" id="3.40.50.12780">
    <property type="entry name" value="N-terminal domain of ligase-like"/>
    <property type="match status" value="1"/>
</dbReference>
<dbReference type="GO" id="GO:0032259">
    <property type="term" value="P:methylation"/>
    <property type="evidence" value="ECO:0007669"/>
    <property type="project" value="UniProtKB-KW"/>
</dbReference>
<dbReference type="STRING" id="60169.A0A1V6N927"/>
<evidence type="ECO:0000256" key="8">
    <source>
        <dbReference type="ARBA" id="ARBA00029443"/>
    </source>
</evidence>
<dbReference type="EMBL" id="MDYM01000018">
    <property type="protein sequence ID" value="OQD61097.1"/>
    <property type="molecule type" value="Genomic_DNA"/>
</dbReference>
<dbReference type="PROSITE" id="PS52019">
    <property type="entry name" value="PKS_MFAS_DH"/>
    <property type="match status" value="1"/>
</dbReference>
<keyword evidence="3" id="KW-0436">Ligase</keyword>
<name>A0A1V6N927_PENPO</name>
<dbReference type="PROSITE" id="PS00455">
    <property type="entry name" value="AMP_BINDING"/>
    <property type="match status" value="1"/>
</dbReference>
<comment type="caution">
    <text evidence="14">The sequence shown here is derived from an EMBL/GenBank/DDBJ whole genome shotgun (WGS) entry which is preliminary data.</text>
</comment>
<dbReference type="Gene3D" id="3.10.129.110">
    <property type="entry name" value="Polyketide synthase dehydratase"/>
    <property type="match status" value="1"/>
</dbReference>
<dbReference type="Pfam" id="PF16197">
    <property type="entry name" value="KAsynt_C_assoc"/>
    <property type="match status" value="1"/>
</dbReference>
<dbReference type="InterPro" id="IPR014030">
    <property type="entry name" value="Ketoacyl_synth_N"/>
</dbReference>
<dbReference type="InterPro" id="IPR050091">
    <property type="entry name" value="PKS_NRPS_Biosynth_Enz"/>
</dbReference>
<dbReference type="GO" id="GO:0006633">
    <property type="term" value="P:fatty acid biosynthetic process"/>
    <property type="evidence" value="ECO:0007669"/>
    <property type="project" value="InterPro"/>
</dbReference>
<feature type="active site" description="Proton acceptor; for dehydratase activity" evidence="9">
    <location>
        <position position="975"/>
    </location>
</feature>
<dbReference type="Pfam" id="PF21089">
    <property type="entry name" value="PKS_DH_N"/>
    <property type="match status" value="1"/>
</dbReference>
<dbReference type="GO" id="GO:0008168">
    <property type="term" value="F:methyltransferase activity"/>
    <property type="evidence" value="ECO:0007669"/>
    <property type="project" value="UniProtKB-KW"/>
</dbReference>
<evidence type="ECO:0000256" key="10">
    <source>
        <dbReference type="SAM" id="MobiDB-lite"/>
    </source>
</evidence>
<dbReference type="Gene3D" id="3.40.366.10">
    <property type="entry name" value="Malonyl-Coenzyme A Acyl Carrier Protein, domain 2"/>
    <property type="match status" value="1"/>
</dbReference>
<gene>
    <name evidence="14" type="ORF">PENPOL_c018G08411</name>
</gene>
<feature type="domain" description="Ketosynthase family 3 (KS3)" evidence="12">
    <location>
        <begin position="6"/>
        <end position="438"/>
    </location>
</feature>
<evidence type="ECO:0000256" key="6">
    <source>
        <dbReference type="ARBA" id="ARBA00022737"/>
    </source>
</evidence>
<dbReference type="SUPFAM" id="SSF55048">
    <property type="entry name" value="Probable ACP-binding domain of malonyl-CoA ACP transacylase"/>
    <property type="match status" value="1"/>
</dbReference>
<dbReference type="InterPro" id="IPR013217">
    <property type="entry name" value="Methyltransf_12"/>
</dbReference>
<dbReference type="CDD" id="cd05930">
    <property type="entry name" value="A_NRPS"/>
    <property type="match status" value="1"/>
</dbReference>
<dbReference type="SUPFAM" id="SSF53335">
    <property type="entry name" value="S-adenosyl-L-methionine-dependent methyltransferases"/>
    <property type="match status" value="1"/>
</dbReference>
<evidence type="ECO:0000259" key="13">
    <source>
        <dbReference type="PROSITE" id="PS52019"/>
    </source>
</evidence>
<dbReference type="SMART" id="SM00825">
    <property type="entry name" value="PKS_KS"/>
    <property type="match status" value="1"/>
</dbReference>
<dbReference type="InterPro" id="IPR001242">
    <property type="entry name" value="Condensation_dom"/>
</dbReference>
<keyword evidence="15" id="KW-1185">Reference proteome</keyword>
<feature type="domain" description="Carrier" evidence="11">
    <location>
        <begin position="2270"/>
        <end position="2348"/>
    </location>
</feature>
<dbReference type="InterPro" id="IPR042104">
    <property type="entry name" value="PKS_dehydratase_sf"/>
</dbReference>
<dbReference type="CDD" id="cd00833">
    <property type="entry name" value="PKS"/>
    <property type="match status" value="1"/>
</dbReference>
<dbReference type="CDD" id="cd02440">
    <property type="entry name" value="AdoMet_MTases"/>
    <property type="match status" value="1"/>
</dbReference>
<dbReference type="InterPro" id="IPR036291">
    <property type="entry name" value="NAD(P)-bd_dom_sf"/>
</dbReference>
<feature type="compositionally biased region" description="Low complexity" evidence="10">
    <location>
        <begin position="2366"/>
        <end position="2378"/>
    </location>
</feature>
<dbReference type="InterPro" id="IPR016035">
    <property type="entry name" value="Acyl_Trfase/lysoPLipase"/>
</dbReference>
<evidence type="ECO:0000313" key="14">
    <source>
        <dbReference type="EMBL" id="OQD61097.1"/>
    </source>
</evidence>
<evidence type="ECO:0000256" key="1">
    <source>
        <dbReference type="ARBA" id="ARBA00022450"/>
    </source>
</evidence>
<dbReference type="SUPFAM" id="SSF47336">
    <property type="entry name" value="ACP-like"/>
    <property type="match status" value="2"/>
</dbReference>
<dbReference type="InterPro" id="IPR036736">
    <property type="entry name" value="ACP-like_sf"/>
</dbReference>
<proteinExistence type="inferred from homology"/>
<dbReference type="Pfam" id="PF00550">
    <property type="entry name" value="PP-binding"/>
    <property type="match status" value="2"/>
</dbReference>
<dbReference type="SMART" id="SM00822">
    <property type="entry name" value="PKS_KR"/>
    <property type="match status" value="1"/>
</dbReference>
<dbReference type="SMART" id="SM00823">
    <property type="entry name" value="PKS_PP"/>
    <property type="match status" value="2"/>
</dbReference>
<keyword evidence="5" id="KW-0808">Transferase</keyword>
<evidence type="ECO:0000256" key="7">
    <source>
        <dbReference type="ARBA" id="ARBA00023268"/>
    </source>
</evidence>
<dbReference type="Pfam" id="PF00698">
    <property type="entry name" value="Acyl_transf_1"/>
    <property type="match status" value="1"/>
</dbReference>
<dbReference type="InterPro" id="IPR014031">
    <property type="entry name" value="Ketoacyl_synth_C"/>
</dbReference>
<dbReference type="InterPro" id="IPR032821">
    <property type="entry name" value="PKS_assoc"/>
</dbReference>
<dbReference type="Gene3D" id="3.30.70.3290">
    <property type="match status" value="1"/>
</dbReference>
<dbReference type="InterPro" id="IPR018201">
    <property type="entry name" value="Ketoacyl_synth_AS"/>
</dbReference>
<dbReference type="Gene3D" id="3.40.50.150">
    <property type="entry name" value="Vaccinia Virus protein VP39"/>
    <property type="match status" value="1"/>
</dbReference>
<evidence type="ECO:0000256" key="4">
    <source>
        <dbReference type="ARBA" id="ARBA00022603"/>
    </source>
</evidence>
<dbReference type="Pfam" id="PF00501">
    <property type="entry name" value="AMP-binding"/>
    <property type="match status" value="1"/>
</dbReference>
<dbReference type="SUPFAM" id="SSF52777">
    <property type="entry name" value="CoA-dependent acyltransferases"/>
    <property type="match status" value="2"/>
</dbReference>
<feature type="region of interest" description="C-terminal hotdog fold" evidence="9">
    <location>
        <begin position="1096"/>
        <end position="1249"/>
    </location>
</feature>
<reference evidence="15" key="1">
    <citation type="journal article" date="2017" name="Nat. Microbiol.">
        <title>Global analysis of biosynthetic gene clusters reveals vast potential of secondary metabolite production in Penicillium species.</title>
        <authorList>
            <person name="Nielsen J.C."/>
            <person name="Grijseels S."/>
            <person name="Prigent S."/>
            <person name="Ji B."/>
            <person name="Dainat J."/>
            <person name="Nielsen K.F."/>
            <person name="Frisvad J.C."/>
            <person name="Workman M."/>
            <person name="Nielsen J."/>
        </authorList>
    </citation>
    <scope>NUCLEOTIDE SEQUENCE [LARGE SCALE GENOMIC DNA]</scope>
    <source>
        <strain evidence="15">IBT 4502</strain>
    </source>
</reference>
<dbReference type="Gene3D" id="3.30.559.10">
    <property type="entry name" value="Chloramphenicol acetyltransferase-like domain"/>
    <property type="match status" value="1"/>
</dbReference>
<evidence type="ECO:0000259" key="12">
    <source>
        <dbReference type="PROSITE" id="PS52004"/>
    </source>
</evidence>
<dbReference type="PROSITE" id="PS00012">
    <property type="entry name" value="PHOSPHOPANTETHEINE"/>
    <property type="match status" value="1"/>
</dbReference>
<dbReference type="SUPFAM" id="SSF53901">
    <property type="entry name" value="Thiolase-like"/>
    <property type="match status" value="1"/>
</dbReference>
<dbReference type="SMART" id="SM00827">
    <property type="entry name" value="PKS_AT"/>
    <property type="match status" value="1"/>
</dbReference>
<sequence length="3857" mass="420621">MVLPQPEPIAIVGSGCRFPGSSSSPSALWNLLEKPRDVSKEPSDERFELRGYYHPNGAHHGTMNVQRAYMLDEDVGTFDATFFNISPNEAESIDPQQRLLMEVVYEALEAGGHRLDMLRGSDTAVYVGTMSVDYYDIMLRDINSIPTYFSTGTSRAILANRVSYFFDWHGPSMSIDTACSSSMVALHQSVQALRSGESRVAIAGGTELLLGPEQFVGESKMNLLSPTGQSRMWDASANGYARGDGIAAIVLKKLSDAIADGDHIECLIRQTGINQDGKSTGLTVPSSEAQADLIRSTYTKGGLDIDNPRDWPQFFEAHGTGTKAGDPREASAISQCFGSQPIHGNPLYVGSIKTIIGHTEGTAGLAGVFKASLAIQHRIIPPNMLLHQLNDEVAQYCDNLRVPNCPTAWPKLPDGVPRRASVNSFGFGGTNGHAILEEYQPPTETNNTSIAGNDENNASVFRIFPFSAASEDSLAANLRAYATSLKTQTTVDLADLAWTLQSRRSALPFKTSLTAESVDGLVSKIDSTVEKAKANAGSNVGTRSAPTKPKVLGVFTGQGAQWATMAAGLIRTSETVRRKIEQLDDSLATLPEADRPTWRIADQLCADAEASRLNEAALSQPLCTAIQVVLIDLLRSSGITFEAVVGHSSGEIAAAYAADFISAHDAIRIAYYRGVYAKHARGPKGQKGAMMAVGTTWEDAEDLLNLPAFRGRVKIAAQNSAASLTLSGDIEALSHAKRVFDEEKKFTRLLVVDTAYHSHHMLLCSERYIHSLRTCGIQINYNRNTSCTWYSSVKHGEPMQPEASLGDLYWNDNMVNTVLFADAVKGAAKGSQLNLAIEVGPHPALKGPALQTLSDFEMSLPYTGVLKRKGNDLEAFSDALGFVWTHCGPGAVDFQFYEELISPAYKTPSLAIGLPAYQWDHKRVYWYQSRLAKKTQTRGEAFHELLGVPSPNNTDRDLRWSNFLKANEIPWLNGHQLQGQTVFPAAGYVAMALEAGLKLAQGRSVKVLQIDDLTIDKAVTFDDGANFAVETLVALTGVTQGQSRTKKQTADFAVYSCANTGSSTELSVVSRGKVTIIYGTPSFSTLHSSPHNEQNMVDIEAEQFYSSLHQLGYGYNGPFKTLSSTKRTLNQASARVETYSYAEDENTLIVHPTMLDVAFQASFLARMSPGDDQLWSLHVPTSIKSIRVNPELCASLPSSPTSLSLSAVLHESDSLSMLSSVDVFTEDGQETMIQVEGLSMKPFSPATADDDRSMFSTTVYGLMSPDLAVAVGNGRPPSEGLALSQCNDALSRVVQQIVHRYPHAKILEIGAGEGHATRAVLESIGSKLSSYTFTDSSAEAMEKAAESFKEFKEFKEKLLLKTFDPLDKPSSQGLDDHSYDLVIASDALTSNSISHTELENIRRLLKPGGYLLASGLTGDAPTRTLGGGIVEGNDVRKHGPVNTAQWHGALRKAGFSGIDSITPQTNGMASPFSAIVTQAVDKRINFLRKPLSTPSFVPLDELVIVGNQSLKAAQLTEEIYDHLSQFCGKIIVLNGLPTDDDDISSMATFINLADIDDPIFRDVSAEKFEGLKCLFELASNILWVTEGARADEPYHNASIGFGRSIAYEMPHLSLQFLDLNDTGSTASRTISEAVLRLVALREWEDTEHNFKDKTLWSREPELYVEKERLMVPRLLQVDDQNGRINSLRRVVTKMVDPGNSSVLVSKSVEGFFVLREEPIRQSGQNFVQIKHSVLSAINVAPDAFLFLGAGLSQVTDEVVITLSETNASMSTPLAHVPAQWHTGGLSTLVSTVAKQLLARALLSMVVAHSNLLVHGLDENESFASILKQQAAVKDIDVKFSTANLTTKSEWIQVAPWTSSHVARQSIPATTTHFLDLSTNDNNQDAAVMIREALPVTCRHVSSSDLFHPESFVPAGSRDTILRALQDAVREAKTTASSEIPSASIRPTELIDVSVPKSPISIVDWTVDREVPVQVRPIDATQLFSRNKTYVLVGLSGRLGQSISQWMSRNGAGCICLTSRTPKADPEWQTEMEKKGTTVKFIPMDVTNKDDVERVFADLRANSPPIAGVASGAAVFHDATFSEMTHEILEKVMNPKVVGTKNLDEVLGDAKLDFFIVFSSLTSVVGNSGQSNYTAANAYMTGLVGQRRKRGLAATSLDIGSIVGIGYLERASDTAREQLIRNGFMAVSETDLHQLLAEAIRAGATTSDASPMVTTGCRNVQEGEEFPVPWIHDPRMQHKVILGDHSSKADVAGKKSALPVRDQLAVSKSTADALEIMKECFAAKLAMISRLADGQVGHDIPLVELGIDSLVAVEVRGWFLKELKTDIPVLKVLGGGTVATLCQQALEKLPEGLLPNVEAGGPSKTGSSKPTAKPSVAKPKSPPSPSVSETGSPGRWSENNTTSPQSALSSDQSPSSTPATVLSDVPSNVDLTTVTKSEKALTPSSDFVKTELVSFQQSRFWFLGLLIDDPATFNVTFYLRITGNLRTGDLERAVRLVTNRHESLRTCFVAHEQEADLAYQKVLPNSLVRLKRKNINRIEDVDIEYAAMKQVPFDLASGNLLRLVLLTLSPSEHYLLFNYHHILMDGVSLQNFLADLEKAYQRQPLGPPPCQVPEFSRVQRAAFESGAFNEDIAYWKNEFPNGHPVLPLLPMSHMTSRMPLNSFNVHQVECRVDSELMSKVREAARVNGCTTFHFYLATFKAMLFRFTDAGDLTIGIADANRINPDVEGTIGLLLNLLTLRFQRNSNQTFAQSVGEARGKALEALKHSNVPFDILLKELNVPRSSAYSPFFQAFFDYRQGHQEKLSFGSTEFEFLQVHPGRTAYDMTLDVTDGADSARILFRTQSSLYDKTAAQLLLNTFVHLLDTFATNTSLKLEDFALFGDKELKLALNVGHGPNFESSWPDGTIPHRIDQIAEENGDNIALRDGHGTILTYGAMIDRIEAIAAALQQAGVGESSRVLVFEDATTDWPCSMLAIMRLGAVYVPLDLRNPLPRLADVAGSCKPAAILVDSTTVDNIAQVNVTFAEVVNVSEVGAKSIKVPNVSRSDAVAALLYTSGSTGKPKGIVVTHSGLRNEIEGYTWQWGLKAERVLQQSAFTFNHSSDQIYTGLVNGGSVYIVPWDKRGDPIEVTKIINEENITYTKATPAEYSLWLDYGSDNLKQASSWCFAFGGGESLTGTLTRSLATLQLPNLRFFNSYGPTEISISSTKMEVAYREPPPDGRIPCGFMLPNYAAYILDDKRKPVPVGMPGELYIGGAGVSLGYLDNEELTEQHFLPNPYAIPEYVAQGWTRMYRTGDIAHLQDDGAMVFHNRIAGDTQVKIRGLRIELGDIESNIIKAAGGALKEVAVTLRDGDPPILVAHVVFAPRHHIVDTEAFLVQLLKNLDVPQYMVPVMAISLDRMPLSNHSKTDRKALKALPLPQRSNHDNEDNTESLTETMLELRRLWVDVLNTGELGLDIGPSTSFFTVGGNSLLIVRLQSRIRQTFNVTVRLFDLIDANTLSDMTQKIEESLSVDLIDWDKETALLGDFTVSEATKHQPLNTTDKVILVTGSGGFLGKHILAELIARPDVSKIHCIGLRDKPGNTPRRLSLNSTKIITHGGDLTEPWLGLGEETFASLALEVDAILHMAATRSFWDNYSLLRPINVTPTKLLVQMAAGRQIPIHYVSSAGVVSAEGVEIPAGSAAKYQPRVDGSNGYVASRWASEQILEHAVSALDVPVSIHRFVPAKEPANDTAVVDALQHFVGFVDELSIMPEFNGITGHFEMTPVHSAASQLAENLVKTPTHESSLLKFLHHDCPIRIDIAEMVAFLEEQRGGKGLERVPGLKFVGDMKRAGLAYFVTSQTLLMGGTNGTSAVLESRR</sequence>
<accession>A0A1V6N927</accession>
<dbReference type="Gene3D" id="3.40.50.720">
    <property type="entry name" value="NAD(P)-binding Rossmann-like Domain"/>
    <property type="match status" value="3"/>
</dbReference>
<dbReference type="Pfam" id="PF00668">
    <property type="entry name" value="Condensation"/>
    <property type="match status" value="1"/>
</dbReference>
<feature type="region of interest" description="N-terminal hotdog fold" evidence="9">
    <location>
        <begin position="943"/>
        <end position="1081"/>
    </location>
</feature>
<keyword evidence="6" id="KW-0677">Repeat</keyword>
<dbReference type="InterPro" id="IPR020806">
    <property type="entry name" value="PKS_PP-bd"/>
</dbReference>
<dbReference type="Gene3D" id="3.30.300.30">
    <property type="match status" value="1"/>
</dbReference>
<feature type="domain" description="PKS/mFAS DH" evidence="13">
    <location>
        <begin position="943"/>
        <end position="1249"/>
    </location>
</feature>
<dbReference type="GO" id="GO:0031177">
    <property type="term" value="F:phosphopantetheine binding"/>
    <property type="evidence" value="ECO:0007669"/>
    <property type="project" value="InterPro"/>
</dbReference>
<dbReference type="InterPro" id="IPR023213">
    <property type="entry name" value="CAT-like_dom_sf"/>
</dbReference>
<dbReference type="InterPro" id="IPR000873">
    <property type="entry name" value="AMP-dep_synth/lig_dom"/>
</dbReference>
<dbReference type="InterPro" id="IPR045851">
    <property type="entry name" value="AMP-bd_C_sf"/>
</dbReference>
<dbReference type="GO" id="GO:0030639">
    <property type="term" value="P:polyketide biosynthetic process"/>
    <property type="evidence" value="ECO:0007669"/>
    <property type="project" value="UniProtKB-ARBA"/>
</dbReference>
<dbReference type="InterPro" id="IPR013968">
    <property type="entry name" value="PKS_KR"/>
</dbReference>
<dbReference type="InterPro" id="IPR016039">
    <property type="entry name" value="Thiolase-like"/>
</dbReference>
<dbReference type="Pfam" id="PF07993">
    <property type="entry name" value="NAD_binding_4"/>
    <property type="match status" value="1"/>
</dbReference>
<dbReference type="Pfam" id="PF00109">
    <property type="entry name" value="ketoacyl-synt"/>
    <property type="match status" value="1"/>
</dbReference>
<comment type="similarity">
    <text evidence="8">In the C-terminal section; belongs to the NRP synthetase family.</text>
</comment>
<dbReference type="CDD" id="cd19532">
    <property type="entry name" value="C_PKS-NRPS"/>
    <property type="match status" value="1"/>
</dbReference>
<dbReference type="PROSITE" id="PS50075">
    <property type="entry name" value="CARRIER"/>
    <property type="match status" value="2"/>
</dbReference>
<evidence type="ECO:0000256" key="5">
    <source>
        <dbReference type="ARBA" id="ARBA00022679"/>
    </source>
</evidence>
<dbReference type="Gene3D" id="3.40.47.10">
    <property type="match status" value="1"/>
</dbReference>
<dbReference type="Pfam" id="PF08242">
    <property type="entry name" value="Methyltransf_12"/>
    <property type="match status" value="1"/>
</dbReference>
<dbReference type="SUPFAM" id="SSF51735">
    <property type="entry name" value="NAD(P)-binding Rossmann-fold domains"/>
    <property type="match status" value="2"/>
</dbReference>
<dbReference type="PANTHER" id="PTHR43775:SF20">
    <property type="entry name" value="HYBRID PKS-NRPS SYNTHETASE APDA"/>
    <property type="match status" value="1"/>
</dbReference>
<evidence type="ECO:0008006" key="16">
    <source>
        <dbReference type="Google" id="ProtNLM"/>
    </source>
</evidence>
<evidence type="ECO:0000256" key="9">
    <source>
        <dbReference type="PROSITE-ProRule" id="PRU01363"/>
    </source>
</evidence>
<dbReference type="GO" id="GO:0004312">
    <property type="term" value="F:fatty acid synthase activity"/>
    <property type="evidence" value="ECO:0007669"/>
    <property type="project" value="TreeGrafter"/>
</dbReference>
<dbReference type="InterPro" id="IPR014043">
    <property type="entry name" value="Acyl_transferase_dom"/>
</dbReference>
<keyword evidence="2" id="KW-0597">Phosphoprotein</keyword>
<evidence type="ECO:0000313" key="15">
    <source>
        <dbReference type="Proteomes" id="UP000191408"/>
    </source>
</evidence>
<dbReference type="Gene3D" id="1.10.1200.10">
    <property type="entry name" value="ACP-like"/>
    <property type="match status" value="1"/>
</dbReference>
<dbReference type="InterPro" id="IPR016036">
    <property type="entry name" value="Malonyl_transacylase_ACP-bd"/>
</dbReference>
<feature type="domain" description="Carrier" evidence="11">
    <location>
        <begin position="3429"/>
        <end position="3508"/>
    </location>
</feature>
<dbReference type="SMART" id="SM00826">
    <property type="entry name" value="PKS_DH"/>
    <property type="match status" value="1"/>
</dbReference>
<dbReference type="OrthoDB" id="329835at2759"/>
<dbReference type="InterPro" id="IPR020807">
    <property type="entry name" value="PKS_DH"/>
</dbReference>
<dbReference type="InterPro" id="IPR009081">
    <property type="entry name" value="PP-bd_ACP"/>
</dbReference>
<dbReference type="SUPFAM" id="SSF56801">
    <property type="entry name" value="Acetyl-CoA synthetase-like"/>
    <property type="match status" value="1"/>
</dbReference>
<dbReference type="GO" id="GO:0009403">
    <property type="term" value="P:toxin biosynthetic process"/>
    <property type="evidence" value="ECO:0007669"/>
    <property type="project" value="UniProtKB-ARBA"/>
</dbReference>
<dbReference type="PANTHER" id="PTHR43775">
    <property type="entry name" value="FATTY ACID SYNTHASE"/>
    <property type="match status" value="1"/>
</dbReference>
<organism evidence="14 15">
    <name type="scientific">Penicillium polonicum</name>
    <dbReference type="NCBI Taxonomy" id="60169"/>
    <lineage>
        <taxon>Eukaryota</taxon>
        <taxon>Fungi</taxon>
        <taxon>Dikarya</taxon>
        <taxon>Ascomycota</taxon>
        <taxon>Pezizomycotina</taxon>
        <taxon>Eurotiomycetes</taxon>
        <taxon>Eurotiomycetidae</taxon>
        <taxon>Eurotiales</taxon>
        <taxon>Aspergillaceae</taxon>
        <taxon>Penicillium</taxon>
    </lineage>
</organism>
<dbReference type="InterPro" id="IPR029063">
    <property type="entry name" value="SAM-dependent_MTases_sf"/>
</dbReference>
<dbReference type="InterPro" id="IPR049900">
    <property type="entry name" value="PKS_mFAS_DH"/>
</dbReference>
<dbReference type="Gene3D" id="3.30.559.30">
    <property type="entry name" value="Nonribosomal peptide synthetase, condensation domain"/>
    <property type="match status" value="1"/>
</dbReference>
<dbReference type="GO" id="GO:0004315">
    <property type="term" value="F:3-oxoacyl-[acyl-carrier-protein] synthase activity"/>
    <property type="evidence" value="ECO:0007669"/>
    <property type="project" value="InterPro"/>
</dbReference>
<dbReference type="Proteomes" id="UP000191408">
    <property type="component" value="Unassembled WGS sequence"/>
</dbReference>
<dbReference type="GO" id="GO:0016874">
    <property type="term" value="F:ligase activity"/>
    <property type="evidence" value="ECO:0007669"/>
    <property type="project" value="UniProtKB-KW"/>
</dbReference>
<keyword evidence="1" id="KW-0596">Phosphopantetheine</keyword>
<dbReference type="Pfam" id="PF14765">
    <property type="entry name" value="PS-DH"/>
    <property type="match status" value="1"/>
</dbReference>
<evidence type="ECO:0000259" key="11">
    <source>
        <dbReference type="PROSITE" id="PS50075"/>
    </source>
</evidence>
<dbReference type="SUPFAM" id="SSF52151">
    <property type="entry name" value="FabD/lysophospholipase-like"/>
    <property type="match status" value="1"/>
</dbReference>
<dbReference type="PROSITE" id="PS00606">
    <property type="entry name" value="KS3_1"/>
    <property type="match status" value="1"/>
</dbReference>
<dbReference type="Pfam" id="PF02801">
    <property type="entry name" value="Ketoacyl-synt_C"/>
    <property type="match status" value="1"/>
</dbReference>
<dbReference type="GO" id="GO:1901336">
    <property type="term" value="P:lactone biosynthetic process"/>
    <property type="evidence" value="ECO:0007669"/>
    <property type="project" value="UniProtKB-ARBA"/>
</dbReference>
<evidence type="ECO:0000256" key="2">
    <source>
        <dbReference type="ARBA" id="ARBA00022553"/>
    </source>
</evidence>